<dbReference type="EMBL" id="JAOVQN010000009">
    <property type="protein sequence ID" value="MCU9838268.1"/>
    <property type="molecule type" value="Genomic_DNA"/>
</dbReference>
<dbReference type="InterPro" id="IPR027417">
    <property type="entry name" value="P-loop_NTPase"/>
</dbReference>
<evidence type="ECO:0008006" key="3">
    <source>
        <dbReference type="Google" id="ProtNLM"/>
    </source>
</evidence>
<accession>A0ABT2WRL8</accession>
<reference evidence="1 2" key="1">
    <citation type="submission" date="2022-10" db="EMBL/GenBank/DDBJ databases">
        <title>Ruegeria sp. nov., isolated from ocean surface water.</title>
        <authorList>
            <person name="He W."/>
            <person name="Wang L."/>
            <person name="Zhang D.-F."/>
        </authorList>
    </citation>
    <scope>NUCLEOTIDE SEQUENCE [LARGE SCALE GENOMIC DNA]</scope>
    <source>
        <strain evidence="1 2">WL0004</strain>
    </source>
</reference>
<evidence type="ECO:0000313" key="2">
    <source>
        <dbReference type="Proteomes" id="UP001321014"/>
    </source>
</evidence>
<sequence>MQRALVDLAREVAAVSGCFEPDDLCRAIGLKRWSETRRAFLGQISRDIAEVTSSAPGAPRRYGWILSPDQRRSTLRQFLTQTQLGQVLEHAPTPWHDDLFGQALHRLLSGHDVAITRPRATDDDESLLEHLRQNAALLDAVQFVRVVPVLDKSVMDRLETEVKRQIQDIQKRRDLASGQPTRHFGYRNVRRRLSNFLRGKTVDTRPVLLTGTGGIGKSALLARLLQDWQTRHDAPITVILDFDRPQLKSGSPIQIAREILNQLATGVRRAIEPAAEAEAMSRTLRDLRSRLLTTDTFGDLRDHVSQAAALETMFPEWFQGDWAAKLREYPIALALDSFEAVDRQGGQVVTQILNVELWLRNHLTGLRTVLSGRAAPLSGDELDHRFGPASRRIELRGLSLEAGAQLLEQEDNSLATDEKPAVLTNPILRLQVSELLDGHPLALRIFVQYARGHQGDIVGLVDSLKQDEGFRSEFAHRFLYERILERINDPEMQKLAHPGLVLRQINDDLIRFVLAGPCLGLPDGSLPSEEEAARLGQKLRDEYWLVDEDEPPFTLRHRADVRRMMVAGLFAGPRTGDTPQDRDRKTALRRDALTVCTAARDYFLNGPPRQAGAEPMARWAALDEELREVQALHYSAFVAPEDPPAFDAATARALDLSLGEDLETLPPAWRARVKIHLDRVLTCEEAAQVPEDLREKAESQEFTAAVQHGLSSAEEEFSTVSMARRKRAARKPKVEAHEDRYRAEGADWRSTSRLSRDIQRAFAAARFEEVAELGAQYIEALGGQTLDEAEADNAEALTRGFWRQSLWQCLLVAGTSAETAVGIAVQSHGGSKHGYMSLVDTIWSFTSGSGYGADFSALRTAGFRSYVDSYRLSESDLDGWLGRDVAPAPSHGSGPAAAPRSPRALALAAGRIGVEEEFAALFESVPDLASRIEKFWAQGAVGLPEIAALYRQFGEDEDIAKLLQGERLPHSDTAFRMFRGLNPDLYAPLRHILDDQEGEITVRLAQALSERARHWPRELRPKAVHGYTGRQSSNLVEAADQCGELGTLCAFLAEFDPRAATVHEMYDRLSDWFFPFARELQA</sequence>
<dbReference type="Proteomes" id="UP001321014">
    <property type="component" value="Unassembled WGS sequence"/>
</dbReference>
<dbReference type="SUPFAM" id="SSF52540">
    <property type="entry name" value="P-loop containing nucleoside triphosphate hydrolases"/>
    <property type="match status" value="1"/>
</dbReference>
<name>A0ABT2WRL8_9RHOB</name>
<gene>
    <name evidence="1" type="ORF">OEZ49_10865</name>
</gene>
<dbReference type="RefSeq" id="WP_263388316.1">
    <property type="nucleotide sequence ID" value="NZ_JAOVQN010000009.1"/>
</dbReference>
<proteinExistence type="predicted"/>
<protein>
    <recommendedName>
        <fullName evidence="3">Orc1-like AAA ATPase domain-containing protein</fullName>
    </recommendedName>
</protein>
<organism evidence="1 2">
    <name type="scientific">Ruegeria marisflavi</name>
    <dbReference type="NCBI Taxonomy" id="2984152"/>
    <lineage>
        <taxon>Bacteria</taxon>
        <taxon>Pseudomonadati</taxon>
        <taxon>Pseudomonadota</taxon>
        <taxon>Alphaproteobacteria</taxon>
        <taxon>Rhodobacterales</taxon>
        <taxon>Roseobacteraceae</taxon>
        <taxon>Ruegeria</taxon>
    </lineage>
</organism>
<comment type="caution">
    <text evidence="1">The sequence shown here is derived from an EMBL/GenBank/DDBJ whole genome shotgun (WGS) entry which is preliminary data.</text>
</comment>
<evidence type="ECO:0000313" key="1">
    <source>
        <dbReference type="EMBL" id="MCU9838268.1"/>
    </source>
</evidence>
<keyword evidence="2" id="KW-1185">Reference proteome</keyword>
<dbReference type="Gene3D" id="3.40.50.300">
    <property type="entry name" value="P-loop containing nucleotide triphosphate hydrolases"/>
    <property type="match status" value="1"/>
</dbReference>